<accession>A0AA88AV78</accession>
<sequence length="38" mass="4222">MFKSTLSIAEKECDLEKGESGQKEITDDLVTATAKYLK</sequence>
<keyword evidence="2" id="KW-1185">Reference proteome</keyword>
<name>A0AA88AV78_FICCA</name>
<protein>
    <submittedName>
        <fullName evidence="1">Uncharacterized protein</fullName>
    </submittedName>
</protein>
<organism evidence="1 2">
    <name type="scientific">Ficus carica</name>
    <name type="common">Common fig</name>
    <dbReference type="NCBI Taxonomy" id="3494"/>
    <lineage>
        <taxon>Eukaryota</taxon>
        <taxon>Viridiplantae</taxon>
        <taxon>Streptophyta</taxon>
        <taxon>Embryophyta</taxon>
        <taxon>Tracheophyta</taxon>
        <taxon>Spermatophyta</taxon>
        <taxon>Magnoliopsida</taxon>
        <taxon>eudicotyledons</taxon>
        <taxon>Gunneridae</taxon>
        <taxon>Pentapetalae</taxon>
        <taxon>rosids</taxon>
        <taxon>fabids</taxon>
        <taxon>Rosales</taxon>
        <taxon>Moraceae</taxon>
        <taxon>Ficeae</taxon>
        <taxon>Ficus</taxon>
    </lineage>
</organism>
<comment type="caution">
    <text evidence="1">The sequence shown here is derived from an EMBL/GenBank/DDBJ whole genome shotgun (WGS) entry which is preliminary data.</text>
</comment>
<dbReference type="EMBL" id="BTGU01000052">
    <property type="protein sequence ID" value="GMN54658.1"/>
    <property type="molecule type" value="Genomic_DNA"/>
</dbReference>
<evidence type="ECO:0000313" key="2">
    <source>
        <dbReference type="Proteomes" id="UP001187192"/>
    </source>
</evidence>
<reference evidence="1" key="1">
    <citation type="submission" date="2023-07" db="EMBL/GenBank/DDBJ databases">
        <title>draft genome sequence of fig (Ficus carica).</title>
        <authorList>
            <person name="Takahashi T."/>
            <person name="Nishimura K."/>
        </authorList>
    </citation>
    <scope>NUCLEOTIDE SEQUENCE</scope>
</reference>
<dbReference type="Proteomes" id="UP001187192">
    <property type="component" value="Unassembled WGS sequence"/>
</dbReference>
<dbReference type="AlphaFoldDB" id="A0AA88AV78"/>
<gene>
    <name evidence="1" type="ORF">TIFTF001_023786</name>
</gene>
<proteinExistence type="predicted"/>
<evidence type="ECO:0000313" key="1">
    <source>
        <dbReference type="EMBL" id="GMN54658.1"/>
    </source>
</evidence>